<dbReference type="PANTHER" id="PTHR11567">
    <property type="entry name" value="ACID PHOSPHATASE-RELATED"/>
    <property type="match status" value="1"/>
</dbReference>
<gene>
    <name evidence="8" type="ORF">NTEN_LOCUS16654</name>
</gene>
<dbReference type="EMBL" id="CADCXU010024267">
    <property type="protein sequence ID" value="CAB0011761.1"/>
    <property type="molecule type" value="Genomic_DNA"/>
</dbReference>
<evidence type="ECO:0000313" key="8">
    <source>
        <dbReference type="EMBL" id="CAB0011761.1"/>
    </source>
</evidence>
<keyword evidence="9" id="KW-1185">Reference proteome</keyword>
<accession>A0A6H5H3I6</accession>
<organism evidence="8 9">
    <name type="scientific">Nesidiocoris tenuis</name>
    <dbReference type="NCBI Taxonomy" id="355587"/>
    <lineage>
        <taxon>Eukaryota</taxon>
        <taxon>Metazoa</taxon>
        <taxon>Ecdysozoa</taxon>
        <taxon>Arthropoda</taxon>
        <taxon>Hexapoda</taxon>
        <taxon>Insecta</taxon>
        <taxon>Pterygota</taxon>
        <taxon>Neoptera</taxon>
        <taxon>Paraneoptera</taxon>
        <taxon>Hemiptera</taxon>
        <taxon>Heteroptera</taxon>
        <taxon>Panheteroptera</taxon>
        <taxon>Cimicomorpha</taxon>
        <taxon>Miridae</taxon>
        <taxon>Dicyphina</taxon>
        <taxon>Nesidiocoris</taxon>
    </lineage>
</organism>
<evidence type="ECO:0000256" key="1">
    <source>
        <dbReference type="ARBA" id="ARBA00000032"/>
    </source>
</evidence>
<dbReference type="InterPro" id="IPR029033">
    <property type="entry name" value="His_PPase_superfam"/>
</dbReference>
<evidence type="ECO:0000256" key="4">
    <source>
        <dbReference type="ARBA" id="ARBA00022729"/>
    </source>
</evidence>
<dbReference type="GO" id="GO:0003993">
    <property type="term" value="F:acid phosphatase activity"/>
    <property type="evidence" value="ECO:0007669"/>
    <property type="project" value="UniProtKB-EC"/>
</dbReference>
<protein>
    <recommendedName>
        <fullName evidence="3">acid phosphatase</fullName>
        <ecNumber evidence="3">3.1.3.2</ecNumber>
    </recommendedName>
</protein>
<name>A0A6H5H3I6_9HEMI</name>
<evidence type="ECO:0000256" key="7">
    <source>
        <dbReference type="ARBA" id="ARBA00023180"/>
    </source>
</evidence>
<dbReference type="PROSITE" id="PS00778">
    <property type="entry name" value="HIS_ACID_PHOSPHAT_2"/>
    <property type="match status" value="1"/>
</dbReference>
<evidence type="ECO:0000256" key="6">
    <source>
        <dbReference type="ARBA" id="ARBA00023157"/>
    </source>
</evidence>
<dbReference type="CDD" id="cd07061">
    <property type="entry name" value="HP_HAP_like"/>
    <property type="match status" value="1"/>
</dbReference>
<dbReference type="InterPro" id="IPR050645">
    <property type="entry name" value="Histidine_acid_phosphatase"/>
</dbReference>
<evidence type="ECO:0000256" key="5">
    <source>
        <dbReference type="ARBA" id="ARBA00022801"/>
    </source>
</evidence>
<comment type="catalytic activity">
    <reaction evidence="1">
        <text>a phosphate monoester + H2O = an alcohol + phosphate</text>
        <dbReference type="Rhea" id="RHEA:15017"/>
        <dbReference type="ChEBI" id="CHEBI:15377"/>
        <dbReference type="ChEBI" id="CHEBI:30879"/>
        <dbReference type="ChEBI" id="CHEBI:43474"/>
        <dbReference type="ChEBI" id="CHEBI:67140"/>
        <dbReference type="EC" id="3.1.3.2"/>
    </reaction>
</comment>
<sequence length="434" mass="49406">MNSMFSDALSLSAPLEPTSGNKLGMMLRSCGTCDRCVVLGRRRRTRPCPSIQRLDPPPIHWNDFHLFVRSFWKLLTEVTIERSDDSAVFRRESEIRSIASNSMPVLRHLKKNLERVCNVHKYYSRKFCPGVHFSLCTPTPLTPGCNPTFRCHSLNFSDPLSKFRCVVFLYFHASNHERLHSVPTITWPLFASQVVAMKYPCKKYLSEQKKFLSSDEYKAIMKKFESLGNFLIKYAGGPFNTLDYFEYLYSTLQIEKNNNLTLPEWTNGVYPDQLLAPAGLSFATPTWTPGMKRLRGGPLVKEIMVNMEEKIAGKLNPPSQNISIYSAHDTTVAAFLNSLDMFNFLPPPFASMVLLELRKTAQNDYAVVVLYKNSTDPTVDPHILTVPGCFDACPIKDMEALIQPIIPGDWDSECHQHEFFDLTSDQPYNSVAIF</sequence>
<comment type="similarity">
    <text evidence="2">Belongs to the histidine acid phosphatase family.</text>
</comment>
<dbReference type="AlphaFoldDB" id="A0A6H5H3I6"/>
<dbReference type="Pfam" id="PF00328">
    <property type="entry name" value="His_Phos_2"/>
    <property type="match status" value="1"/>
</dbReference>
<dbReference type="SUPFAM" id="SSF53254">
    <property type="entry name" value="Phosphoglycerate mutase-like"/>
    <property type="match status" value="1"/>
</dbReference>
<dbReference type="Gene3D" id="3.40.50.1240">
    <property type="entry name" value="Phosphoglycerate mutase-like"/>
    <property type="match status" value="1"/>
</dbReference>
<dbReference type="OrthoDB" id="10257284at2759"/>
<reference evidence="8 9" key="1">
    <citation type="submission" date="2020-02" db="EMBL/GenBank/DDBJ databases">
        <authorList>
            <person name="Ferguson B K."/>
        </authorList>
    </citation>
    <scope>NUCLEOTIDE SEQUENCE [LARGE SCALE GENOMIC DNA]</scope>
</reference>
<proteinExistence type="inferred from homology"/>
<feature type="non-terminal residue" evidence="8">
    <location>
        <position position="434"/>
    </location>
</feature>
<keyword evidence="7" id="KW-0325">Glycoprotein</keyword>
<evidence type="ECO:0000313" key="9">
    <source>
        <dbReference type="Proteomes" id="UP000479000"/>
    </source>
</evidence>
<dbReference type="InterPro" id="IPR000560">
    <property type="entry name" value="His_Pase_clade-2"/>
</dbReference>
<evidence type="ECO:0000256" key="3">
    <source>
        <dbReference type="ARBA" id="ARBA00012646"/>
    </source>
</evidence>
<keyword evidence="4" id="KW-0732">Signal</keyword>
<keyword evidence="6" id="KW-1015">Disulfide bond</keyword>
<dbReference type="PANTHER" id="PTHR11567:SF211">
    <property type="entry name" value="PROSTATIC ACID PHOSPHATASE"/>
    <property type="match status" value="1"/>
</dbReference>
<dbReference type="InterPro" id="IPR033379">
    <property type="entry name" value="Acid_Pase_AS"/>
</dbReference>
<dbReference type="Proteomes" id="UP000479000">
    <property type="component" value="Unassembled WGS sequence"/>
</dbReference>
<dbReference type="EC" id="3.1.3.2" evidence="3"/>
<evidence type="ECO:0000256" key="2">
    <source>
        <dbReference type="ARBA" id="ARBA00005375"/>
    </source>
</evidence>
<keyword evidence="5" id="KW-0378">Hydrolase</keyword>